<accession>A0A2P2J0P9</accession>
<dbReference type="AlphaFoldDB" id="A0A2P2J0P9"/>
<name>A0A2P2J0P9_RHIMU</name>
<proteinExistence type="predicted"/>
<dbReference type="EMBL" id="GGEC01006562">
    <property type="protein sequence ID" value="MBW87045.1"/>
    <property type="molecule type" value="Transcribed_RNA"/>
</dbReference>
<organism evidence="1">
    <name type="scientific">Rhizophora mucronata</name>
    <name type="common">Asiatic mangrove</name>
    <dbReference type="NCBI Taxonomy" id="61149"/>
    <lineage>
        <taxon>Eukaryota</taxon>
        <taxon>Viridiplantae</taxon>
        <taxon>Streptophyta</taxon>
        <taxon>Embryophyta</taxon>
        <taxon>Tracheophyta</taxon>
        <taxon>Spermatophyta</taxon>
        <taxon>Magnoliopsida</taxon>
        <taxon>eudicotyledons</taxon>
        <taxon>Gunneridae</taxon>
        <taxon>Pentapetalae</taxon>
        <taxon>rosids</taxon>
        <taxon>fabids</taxon>
        <taxon>Malpighiales</taxon>
        <taxon>Rhizophoraceae</taxon>
        <taxon>Rhizophora</taxon>
    </lineage>
</organism>
<sequence length="22" mass="2347">MGVAIWDLSGVSMAREEPSSHS</sequence>
<protein>
    <submittedName>
        <fullName evidence="1">Uncharacterized protein</fullName>
    </submittedName>
</protein>
<reference evidence="1" key="1">
    <citation type="submission" date="2018-02" db="EMBL/GenBank/DDBJ databases">
        <title>Rhizophora mucronata_Transcriptome.</title>
        <authorList>
            <person name="Meera S.P."/>
            <person name="Sreeshan A."/>
            <person name="Augustine A."/>
        </authorList>
    </citation>
    <scope>NUCLEOTIDE SEQUENCE</scope>
    <source>
        <tissue evidence="1">Leaf</tissue>
    </source>
</reference>
<evidence type="ECO:0000313" key="1">
    <source>
        <dbReference type="EMBL" id="MBW87045.1"/>
    </source>
</evidence>